<reference evidence="1 2" key="1">
    <citation type="submission" date="2015-12" db="EMBL/GenBank/DDBJ databases">
        <title>Draft genome sequence of Mesorhizobium sp. UFLA 01-765, a multitolerant efficient symbiont and plant-growth promoting strain isolated from Zn-mining soil using Leucaena leucocephala as a trap plant.</title>
        <authorList>
            <person name="Rangel W.M."/>
            <person name="Thijs S."/>
            <person name="Longatti S.M."/>
            <person name="Moreira F.M."/>
            <person name="Weyens N."/>
            <person name="Vangronsveld J."/>
            <person name="Van Hamme J.D."/>
            <person name="Bottos E.M."/>
            <person name="Rineau F."/>
        </authorList>
    </citation>
    <scope>NUCLEOTIDE SEQUENCE [LARGE SCALE GENOMIC DNA]</scope>
    <source>
        <strain evidence="1 2">UFLA 01-765</strain>
    </source>
</reference>
<organism evidence="1 2">
    <name type="scientific">Rhizobium loti</name>
    <name type="common">Mesorhizobium loti</name>
    <dbReference type="NCBI Taxonomy" id="381"/>
    <lineage>
        <taxon>Bacteria</taxon>
        <taxon>Pseudomonadati</taxon>
        <taxon>Pseudomonadota</taxon>
        <taxon>Alphaproteobacteria</taxon>
        <taxon>Hyphomicrobiales</taxon>
        <taxon>Phyllobacteriaceae</taxon>
        <taxon>Mesorhizobium</taxon>
    </lineage>
</organism>
<dbReference type="AlphaFoldDB" id="A0A117N208"/>
<protein>
    <submittedName>
        <fullName evidence="1">Uncharacterized protein</fullName>
    </submittedName>
</protein>
<name>A0A117N208_RHILI</name>
<evidence type="ECO:0000313" key="1">
    <source>
        <dbReference type="EMBL" id="KUM24097.1"/>
    </source>
</evidence>
<evidence type="ECO:0000313" key="2">
    <source>
        <dbReference type="Proteomes" id="UP000053176"/>
    </source>
</evidence>
<dbReference type="EMBL" id="LPWA01000143">
    <property type="protein sequence ID" value="KUM24097.1"/>
    <property type="molecule type" value="Genomic_DNA"/>
</dbReference>
<accession>A0A117N208</accession>
<dbReference type="Proteomes" id="UP000053176">
    <property type="component" value="Unassembled WGS sequence"/>
</dbReference>
<comment type="caution">
    <text evidence="1">The sequence shown here is derived from an EMBL/GenBank/DDBJ whole genome shotgun (WGS) entry which is preliminary data.</text>
</comment>
<gene>
    <name evidence="1" type="ORF">AU467_31330</name>
</gene>
<sequence length="116" mass="13489">MSDGPPKLRQSQAVAHVSRLHEVYEGPRTRRCFYKAQREQAGRTSGKKNTKIRRQEKVEFRGTANSSTEVFRSKRHCNHPWMRRRNCSQSLHGARRLDLGKKPDVSVRKISVSFKV</sequence>
<proteinExistence type="predicted"/>